<evidence type="ECO:0000313" key="2">
    <source>
        <dbReference type="Proteomes" id="UP000179157"/>
    </source>
</evidence>
<dbReference type="EMBL" id="MFGX01000078">
    <property type="protein sequence ID" value="OGF54496.1"/>
    <property type="molecule type" value="Genomic_DNA"/>
</dbReference>
<protein>
    <submittedName>
        <fullName evidence="1">Uncharacterized protein</fullName>
    </submittedName>
</protein>
<evidence type="ECO:0000313" key="1">
    <source>
        <dbReference type="EMBL" id="OGF54496.1"/>
    </source>
</evidence>
<dbReference type="AlphaFoldDB" id="A0A1F5UTL6"/>
<name>A0A1F5UTL6_FRAXR</name>
<comment type="caution">
    <text evidence="1">The sequence shown here is derived from an EMBL/GenBank/DDBJ whole genome shotgun (WGS) entry which is preliminary data.</text>
</comment>
<organism evidence="1 2">
    <name type="scientific">Fraserbacteria sp. (strain RBG_16_55_9)</name>
    <dbReference type="NCBI Taxonomy" id="1817864"/>
    <lineage>
        <taxon>Bacteria</taxon>
        <taxon>Candidatus Fraseribacteriota</taxon>
    </lineage>
</organism>
<dbReference type="Proteomes" id="UP000179157">
    <property type="component" value="Unassembled WGS sequence"/>
</dbReference>
<sequence length="145" mass="16453">MVATATIQELERGTAEARLPLRGDELIPVQVPKAQEKPKVSGTPVPFITMKISAVPKTVLIQVLLDDRLRLNRPVVVKIEKEGEHFIAKCDEFEEYGYGHSFIEAVDDLRQTLVELYWTLQKEQSRLGQDLANLWQKLGAQMQVL</sequence>
<dbReference type="STRING" id="1817864.A2Z21_07250"/>
<gene>
    <name evidence="1" type="ORF">A2Z21_07250</name>
</gene>
<reference evidence="1 2" key="1">
    <citation type="journal article" date="2016" name="Nat. Commun.">
        <title>Thousands of microbial genomes shed light on interconnected biogeochemical processes in an aquifer system.</title>
        <authorList>
            <person name="Anantharaman K."/>
            <person name="Brown C.T."/>
            <person name="Hug L.A."/>
            <person name="Sharon I."/>
            <person name="Castelle C.J."/>
            <person name="Probst A.J."/>
            <person name="Thomas B.C."/>
            <person name="Singh A."/>
            <person name="Wilkins M.J."/>
            <person name="Karaoz U."/>
            <person name="Brodie E.L."/>
            <person name="Williams K.H."/>
            <person name="Hubbard S.S."/>
            <person name="Banfield J.F."/>
        </authorList>
    </citation>
    <scope>NUCLEOTIDE SEQUENCE [LARGE SCALE GENOMIC DNA]</scope>
    <source>
        <strain evidence="2">RBG_16_55_9</strain>
    </source>
</reference>
<accession>A0A1F5UTL6</accession>
<proteinExistence type="predicted"/>